<reference evidence="1 2" key="1">
    <citation type="submission" date="2015-07" db="EMBL/GenBank/DDBJ databases">
        <title>The genome of Melipona quadrifasciata.</title>
        <authorList>
            <person name="Pan H."/>
            <person name="Kapheim K."/>
        </authorList>
    </citation>
    <scope>NUCLEOTIDE SEQUENCE [LARGE SCALE GENOMIC DNA]</scope>
    <source>
        <strain evidence="1">0111107301</strain>
        <tissue evidence="1">Whole body</tissue>
    </source>
</reference>
<proteinExistence type="predicted"/>
<name>A0A0M8ZYB7_9HYME</name>
<organism evidence="1 2">
    <name type="scientific">Melipona quadrifasciata</name>
    <dbReference type="NCBI Taxonomy" id="166423"/>
    <lineage>
        <taxon>Eukaryota</taxon>
        <taxon>Metazoa</taxon>
        <taxon>Ecdysozoa</taxon>
        <taxon>Arthropoda</taxon>
        <taxon>Hexapoda</taxon>
        <taxon>Insecta</taxon>
        <taxon>Pterygota</taxon>
        <taxon>Neoptera</taxon>
        <taxon>Endopterygota</taxon>
        <taxon>Hymenoptera</taxon>
        <taxon>Apocrita</taxon>
        <taxon>Aculeata</taxon>
        <taxon>Apoidea</taxon>
        <taxon>Anthophila</taxon>
        <taxon>Apidae</taxon>
        <taxon>Melipona</taxon>
    </lineage>
</organism>
<dbReference type="Proteomes" id="UP000053105">
    <property type="component" value="Unassembled WGS sequence"/>
</dbReference>
<dbReference type="OrthoDB" id="7690177at2759"/>
<keyword evidence="2" id="KW-1185">Reference proteome</keyword>
<dbReference type="EMBL" id="KQ435794">
    <property type="protein sequence ID" value="KOX73590.1"/>
    <property type="molecule type" value="Genomic_DNA"/>
</dbReference>
<evidence type="ECO:0000313" key="2">
    <source>
        <dbReference type="Proteomes" id="UP000053105"/>
    </source>
</evidence>
<dbReference type="AlphaFoldDB" id="A0A0M8ZYB7"/>
<gene>
    <name evidence="1" type="ORF">WN51_13667</name>
</gene>
<protein>
    <submittedName>
        <fullName evidence="1">Uncharacterized protein</fullName>
    </submittedName>
</protein>
<sequence length="241" mass="27343">MAVTSNATYNAATIAPSFTSSNVYYSRVPRCKKENQHKVMLGHIEIAKPSMFNCCSYDTMMETDEDECDYSMTSDYLNNDSVIVEAAVQNRLKAHEKLQIVQRAVHNADVPQCRNRKRHNSDLNSTCQLKKFRRGGDKDCVLGDTGSTKDCESTTMCYESEASNVDKNMEDSMITNNCCWTAGNYILNNSNYQELSLFNSENIAIESTIEYEKILFETHGCSIYQFHRLQLVGNDGTETEF</sequence>
<accession>A0A0M8ZYB7</accession>
<evidence type="ECO:0000313" key="1">
    <source>
        <dbReference type="EMBL" id="KOX73590.1"/>
    </source>
</evidence>